<name>A0A918JRI9_9ALTE</name>
<dbReference type="Gene3D" id="3.40.1260.10">
    <property type="entry name" value="DsrEFH-like"/>
    <property type="match status" value="1"/>
</dbReference>
<dbReference type="AlphaFoldDB" id="A0A918JRI9"/>
<comment type="caution">
    <text evidence="1">The sequence shown here is derived from an EMBL/GenBank/DDBJ whole genome shotgun (WGS) entry which is preliminary data.</text>
</comment>
<dbReference type="Proteomes" id="UP000631300">
    <property type="component" value="Unassembled WGS sequence"/>
</dbReference>
<evidence type="ECO:0000313" key="1">
    <source>
        <dbReference type="EMBL" id="GGW97442.1"/>
    </source>
</evidence>
<accession>A0A918JRI9</accession>
<dbReference type="SUPFAM" id="SSF75169">
    <property type="entry name" value="DsrEFH-like"/>
    <property type="match status" value="1"/>
</dbReference>
<reference evidence="1" key="1">
    <citation type="journal article" date="2014" name="Int. J. Syst. Evol. Microbiol.">
        <title>Complete genome sequence of Corynebacterium casei LMG S-19264T (=DSM 44701T), isolated from a smear-ripened cheese.</title>
        <authorList>
            <consortium name="US DOE Joint Genome Institute (JGI-PGF)"/>
            <person name="Walter F."/>
            <person name="Albersmeier A."/>
            <person name="Kalinowski J."/>
            <person name="Ruckert C."/>
        </authorList>
    </citation>
    <scope>NUCLEOTIDE SEQUENCE</scope>
    <source>
        <strain evidence="1">KCTC 22164</strain>
    </source>
</reference>
<dbReference type="EMBL" id="BMXP01000015">
    <property type="protein sequence ID" value="GGW97442.1"/>
    <property type="molecule type" value="Genomic_DNA"/>
</dbReference>
<dbReference type="InterPro" id="IPR027396">
    <property type="entry name" value="DsrEFH-like"/>
</dbReference>
<organism evidence="1 2">
    <name type="scientific">Alteromonas halophila</name>
    <dbReference type="NCBI Taxonomy" id="516698"/>
    <lineage>
        <taxon>Bacteria</taxon>
        <taxon>Pseudomonadati</taxon>
        <taxon>Pseudomonadota</taxon>
        <taxon>Gammaproteobacteria</taxon>
        <taxon>Alteromonadales</taxon>
        <taxon>Alteromonadaceae</taxon>
        <taxon>Alteromonas/Salinimonas group</taxon>
        <taxon>Alteromonas</taxon>
    </lineage>
</organism>
<evidence type="ECO:0000313" key="2">
    <source>
        <dbReference type="Proteomes" id="UP000631300"/>
    </source>
</evidence>
<sequence length="88" mass="9782">MLVYLTSSTLSAASAELLKKCAPATPVLLTQNAVYQYDSLCQNFPTLSVRLLREDATVRGIGITDKHHWSMADWISHGLSYSPWVKLT</sequence>
<protein>
    <submittedName>
        <fullName evidence="1">Uncharacterized protein</fullName>
    </submittedName>
</protein>
<reference evidence="1" key="2">
    <citation type="submission" date="2020-09" db="EMBL/GenBank/DDBJ databases">
        <authorList>
            <person name="Sun Q."/>
            <person name="Kim S."/>
        </authorList>
    </citation>
    <scope>NUCLEOTIDE SEQUENCE</scope>
    <source>
        <strain evidence="1">KCTC 22164</strain>
    </source>
</reference>
<gene>
    <name evidence="1" type="ORF">GCM10007391_34420</name>
</gene>
<keyword evidence="2" id="KW-1185">Reference proteome</keyword>
<dbReference type="RefSeq" id="WP_189408497.1">
    <property type="nucleotide sequence ID" value="NZ_BMXP01000015.1"/>
</dbReference>
<proteinExistence type="predicted"/>